<evidence type="ECO:0000313" key="5">
    <source>
        <dbReference type="Proteomes" id="UP000325945"/>
    </source>
</evidence>
<dbReference type="GO" id="GO:0016620">
    <property type="term" value="F:oxidoreductase activity, acting on the aldehyde or oxo group of donors, NAD or NADP as acceptor"/>
    <property type="evidence" value="ECO:0007669"/>
    <property type="project" value="TreeGrafter"/>
</dbReference>
<dbReference type="InterPro" id="IPR016161">
    <property type="entry name" value="Ald_DH/histidinol_DH"/>
</dbReference>
<dbReference type="InterPro" id="IPR016162">
    <property type="entry name" value="Ald_DH_N"/>
</dbReference>
<feature type="domain" description="Aldehyde dehydrogenase" evidence="3">
    <location>
        <begin position="26"/>
        <end position="88"/>
    </location>
</feature>
<evidence type="ECO:0000259" key="3">
    <source>
        <dbReference type="Pfam" id="PF00171"/>
    </source>
</evidence>
<comment type="similarity">
    <text evidence="1">Belongs to the aldehyde dehydrogenase family.</text>
</comment>
<dbReference type="EMBL" id="ML741793">
    <property type="protein sequence ID" value="KAE8327303.1"/>
    <property type="molecule type" value="Genomic_DNA"/>
</dbReference>
<dbReference type="PANTHER" id="PTHR43720:SF2">
    <property type="entry name" value="2-AMINOMUCONIC SEMIALDEHYDE DEHYDROGENASE"/>
    <property type="match status" value="1"/>
</dbReference>
<gene>
    <name evidence="4" type="ORF">BDV39DRAFT_205157</name>
</gene>
<evidence type="ECO:0000256" key="2">
    <source>
        <dbReference type="ARBA" id="ARBA00023027"/>
    </source>
</evidence>
<reference evidence="5" key="1">
    <citation type="submission" date="2019-04" db="EMBL/GenBank/DDBJ databases">
        <title>Friends and foes A comparative genomics studyof 23 Aspergillus species from section Flavi.</title>
        <authorList>
            <consortium name="DOE Joint Genome Institute"/>
            <person name="Kjaerbolling I."/>
            <person name="Vesth T."/>
            <person name="Frisvad J.C."/>
            <person name="Nybo J.L."/>
            <person name="Theobald S."/>
            <person name="Kildgaard S."/>
            <person name="Isbrandt T."/>
            <person name="Kuo A."/>
            <person name="Sato A."/>
            <person name="Lyhne E.K."/>
            <person name="Kogle M.E."/>
            <person name="Wiebenga A."/>
            <person name="Kun R.S."/>
            <person name="Lubbers R.J."/>
            <person name="Makela M.R."/>
            <person name="Barry K."/>
            <person name="Chovatia M."/>
            <person name="Clum A."/>
            <person name="Daum C."/>
            <person name="Haridas S."/>
            <person name="He G."/>
            <person name="LaButti K."/>
            <person name="Lipzen A."/>
            <person name="Mondo S."/>
            <person name="Riley R."/>
            <person name="Salamov A."/>
            <person name="Simmons B.A."/>
            <person name="Magnuson J.K."/>
            <person name="Henrissat B."/>
            <person name="Mortensen U.H."/>
            <person name="Larsen T.O."/>
            <person name="Devries R.P."/>
            <person name="Grigoriev I.V."/>
            <person name="Machida M."/>
            <person name="Baker S.E."/>
            <person name="Andersen M.R."/>
        </authorList>
    </citation>
    <scope>NUCLEOTIDE SEQUENCE [LARGE SCALE GENOMIC DNA]</scope>
    <source>
        <strain evidence="5">CBS 130017</strain>
    </source>
</reference>
<evidence type="ECO:0000256" key="1">
    <source>
        <dbReference type="ARBA" id="ARBA00009986"/>
    </source>
</evidence>
<dbReference type="SUPFAM" id="SSF53720">
    <property type="entry name" value="ALDH-like"/>
    <property type="match status" value="1"/>
</dbReference>
<proteinExistence type="inferred from homology"/>
<dbReference type="Gene3D" id="3.40.605.10">
    <property type="entry name" value="Aldehyde Dehydrogenase, Chain A, domain 1"/>
    <property type="match status" value="1"/>
</dbReference>
<dbReference type="InterPro" id="IPR015590">
    <property type="entry name" value="Aldehyde_DH_dom"/>
</dbReference>
<dbReference type="Pfam" id="PF00171">
    <property type="entry name" value="Aldedh"/>
    <property type="match status" value="1"/>
</dbReference>
<keyword evidence="2" id="KW-0520">NAD</keyword>
<dbReference type="AlphaFoldDB" id="A0A5N6X386"/>
<accession>A0A5N6X386</accession>
<sequence length="125" mass="13633">MDFLLQLRPASDAGTFPLKSPASLETVALEDTNDAGAAAQAAFPAWSTLSPHDRGAYMLKLANLLLESEQELAYLEAVSMGRPISDYWDAICPLEGSRIGRKGIHHSIDNYLETKTIHLKAQGSY</sequence>
<organism evidence="4 5">
    <name type="scientific">Aspergillus sergii</name>
    <dbReference type="NCBI Taxonomy" id="1034303"/>
    <lineage>
        <taxon>Eukaryota</taxon>
        <taxon>Fungi</taxon>
        <taxon>Dikarya</taxon>
        <taxon>Ascomycota</taxon>
        <taxon>Pezizomycotina</taxon>
        <taxon>Eurotiomycetes</taxon>
        <taxon>Eurotiomycetidae</taxon>
        <taxon>Eurotiales</taxon>
        <taxon>Aspergillaceae</taxon>
        <taxon>Aspergillus</taxon>
        <taxon>Aspergillus subgen. Circumdati</taxon>
    </lineage>
</organism>
<dbReference type="Proteomes" id="UP000325945">
    <property type="component" value="Unassembled WGS sequence"/>
</dbReference>
<keyword evidence="5" id="KW-1185">Reference proteome</keyword>
<name>A0A5N6X386_9EURO</name>
<evidence type="ECO:0000313" key="4">
    <source>
        <dbReference type="EMBL" id="KAE8327303.1"/>
    </source>
</evidence>
<dbReference type="PANTHER" id="PTHR43720">
    <property type="entry name" value="2-AMINOMUCONIC SEMIALDEHYDE DEHYDROGENASE"/>
    <property type="match status" value="1"/>
</dbReference>
<protein>
    <recommendedName>
        <fullName evidence="3">Aldehyde dehydrogenase domain-containing protein</fullName>
    </recommendedName>
</protein>